<feature type="transmembrane region" description="Helical" evidence="7">
    <location>
        <begin position="168"/>
        <end position="188"/>
    </location>
</feature>
<keyword evidence="9" id="KW-0547">Nucleotide-binding</keyword>
<organism evidence="9 10">
    <name type="scientific">Pannus brasiliensis CCIBt3594</name>
    <dbReference type="NCBI Taxonomy" id="1427578"/>
    <lineage>
        <taxon>Bacteria</taxon>
        <taxon>Bacillati</taxon>
        <taxon>Cyanobacteriota</taxon>
        <taxon>Cyanophyceae</taxon>
        <taxon>Oscillatoriophycideae</taxon>
        <taxon>Chroococcales</taxon>
        <taxon>Microcystaceae</taxon>
        <taxon>Pannus</taxon>
    </lineage>
</organism>
<keyword evidence="7" id="KW-0472">Membrane</keyword>
<keyword evidence="6" id="KW-0902">Two-component regulatory system</keyword>
<evidence type="ECO:0000256" key="4">
    <source>
        <dbReference type="ARBA" id="ARBA00022679"/>
    </source>
</evidence>
<evidence type="ECO:0000256" key="6">
    <source>
        <dbReference type="ARBA" id="ARBA00023012"/>
    </source>
</evidence>
<evidence type="ECO:0000259" key="8">
    <source>
        <dbReference type="PROSITE" id="PS50109"/>
    </source>
</evidence>
<dbReference type="EMBL" id="JBAFSM010000003">
    <property type="protein sequence ID" value="MEG3436088.1"/>
    <property type="molecule type" value="Genomic_DNA"/>
</dbReference>
<dbReference type="Gene3D" id="3.30.565.10">
    <property type="entry name" value="Histidine kinase-like ATPase, C-terminal domain"/>
    <property type="match status" value="1"/>
</dbReference>
<dbReference type="Pfam" id="PF00512">
    <property type="entry name" value="HisKA"/>
    <property type="match status" value="1"/>
</dbReference>
<dbReference type="PANTHER" id="PTHR43711">
    <property type="entry name" value="TWO-COMPONENT HISTIDINE KINASE"/>
    <property type="match status" value="1"/>
</dbReference>
<dbReference type="GO" id="GO:0000155">
    <property type="term" value="F:phosphorelay sensor kinase activity"/>
    <property type="evidence" value="ECO:0007669"/>
    <property type="project" value="InterPro"/>
</dbReference>
<feature type="domain" description="Histidine kinase" evidence="8">
    <location>
        <begin position="209"/>
        <end position="426"/>
    </location>
</feature>
<keyword evidence="10" id="KW-1185">Reference proteome</keyword>
<comment type="caution">
    <text evidence="9">The sequence shown here is derived from an EMBL/GenBank/DDBJ whole genome shotgun (WGS) entry which is preliminary data.</text>
</comment>
<gene>
    <name evidence="9" type="ORF">V0288_03070</name>
</gene>
<keyword evidence="7" id="KW-1133">Transmembrane helix</keyword>
<name>A0AAW9QS06_9CHRO</name>
<evidence type="ECO:0000313" key="10">
    <source>
        <dbReference type="Proteomes" id="UP001328733"/>
    </source>
</evidence>
<feature type="transmembrane region" description="Helical" evidence="7">
    <location>
        <begin position="6"/>
        <end position="29"/>
    </location>
</feature>
<evidence type="ECO:0000256" key="7">
    <source>
        <dbReference type="SAM" id="Phobius"/>
    </source>
</evidence>
<dbReference type="Proteomes" id="UP001328733">
    <property type="component" value="Unassembled WGS sequence"/>
</dbReference>
<dbReference type="CDD" id="cd00075">
    <property type="entry name" value="HATPase"/>
    <property type="match status" value="1"/>
</dbReference>
<dbReference type="InterPro" id="IPR003594">
    <property type="entry name" value="HATPase_dom"/>
</dbReference>
<protein>
    <recommendedName>
        <fullName evidence="2">histidine kinase</fullName>
        <ecNumber evidence="2">2.7.13.3</ecNumber>
    </recommendedName>
</protein>
<proteinExistence type="predicted"/>
<dbReference type="FunFam" id="3.30.565.10:FF:000006">
    <property type="entry name" value="Sensor histidine kinase WalK"/>
    <property type="match status" value="1"/>
</dbReference>
<dbReference type="Gene3D" id="1.10.287.130">
    <property type="match status" value="1"/>
</dbReference>
<dbReference type="PRINTS" id="PR00344">
    <property type="entry name" value="BCTRLSENSOR"/>
</dbReference>
<evidence type="ECO:0000256" key="3">
    <source>
        <dbReference type="ARBA" id="ARBA00022553"/>
    </source>
</evidence>
<dbReference type="SMART" id="SM00387">
    <property type="entry name" value="HATPase_c"/>
    <property type="match status" value="1"/>
</dbReference>
<keyword evidence="3" id="KW-0597">Phosphoprotein</keyword>
<dbReference type="Pfam" id="PF02518">
    <property type="entry name" value="HATPase_c"/>
    <property type="match status" value="1"/>
</dbReference>
<dbReference type="EC" id="2.7.13.3" evidence="2"/>
<dbReference type="AlphaFoldDB" id="A0AAW9QS06"/>
<dbReference type="PANTHER" id="PTHR43711:SF1">
    <property type="entry name" value="HISTIDINE KINASE 1"/>
    <property type="match status" value="1"/>
</dbReference>
<dbReference type="GO" id="GO:0005524">
    <property type="term" value="F:ATP binding"/>
    <property type="evidence" value="ECO:0007669"/>
    <property type="project" value="UniProtKB-KW"/>
</dbReference>
<keyword evidence="4" id="KW-0808">Transferase</keyword>
<sequence>MHWRLLGSYLLVMTAILVISDVTIYGFFARNLYQQADRRLLDLADAAGHSLHVLKKNPRALDRVDYRFDRDGDLDIPWQNLRQNGQSIEWFNERKQRLTHAGTLNLKDFPMNEGFQTLYLENGGETIGLRTVTIAIPETAVDRSIVAGFVRVGESGEAIEAVLGNLRLGFYAGGIGAFGLIALGGLWLTRQSLKPIVRNYRQLEQFTADASHELRGPITTIKASAEVIRTHPERIHPADAGKIQGILSASEQMSRLVEDLLLLARVDSAPRQSIERGDAIPLDELLEDAIDFLELKAEEKEQTLQFQVFQPVSVRGNPARLQRLFSNLIDNAIKYTPDGGKITVTLDRNDKFALVRIEDTGIGIAKEHIPLVFDRFWREESARSYQDGSGLGLAICRSIVRDLGGEITVSSQVGVGSCFQVRLPIT</sequence>
<evidence type="ECO:0000313" key="9">
    <source>
        <dbReference type="EMBL" id="MEG3436088.1"/>
    </source>
</evidence>
<evidence type="ECO:0000256" key="1">
    <source>
        <dbReference type="ARBA" id="ARBA00000085"/>
    </source>
</evidence>
<dbReference type="InterPro" id="IPR005467">
    <property type="entry name" value="His_kinase_dom"/>
</dbReference>
<dbReference type="SMART" id="SM00388">
    <property type="entry name" value="HisKA"/>
    <property type="match status" value="1"/>
</dbReference>
<keyword evidence="5" id="KW-0418">Kinase</keyword>
<dbReference type="SUPFAM" id="SSF47384">
    <property type="entry name" value="Homodimeric domain of signal transducing histidine kinase"/>
    <property type="match status" value="1"/>
</dbReference>
<keyword evidence="9" id="KW-0067">ATP-binding</keyword>
<keyword evidence="7" id="KW-0812">Transmembrane</keyword>
<evidence type="ECO:0000256" key="5">
    <source>
        <dbReference type="ARBA" id="ARBA00022777"/>
    </source>
</evidence>
<comment type="catalytic activity">
    <reaction evidence="1">
        <text>ATP + protein L-histidine = ADP + protein N-phospho-L-histidine.</text>
        <dbReference type="EC" id="2.7.13.3"/>
    </reaction>
</comment>
<accession>A0AAW9QS06</accession>
<dbReference type="InterPro" id="IPR050736">
    <property type="entry name" value="Sensor_HK_Regulatory"/>
</dbReference>
<evidence type="ECO:0000256" key="2">
    <source>
        <dbReference type="ARBA" id="ARBA00012438"/>
    </source>
</evidence>
<dbReference type="CDD" id="cd00082">
    <property type="entry name" value="HisKA"/>
    <property type="match status" value="1"/>
</dbReference>
<dbReference type="SUPFAM" id="SSF55874">
    <property type="entry name" value="ATPase domain of HSP90 chaperone/DNA topoisomerase II/histidine kinase"/>
    <property type="match status" value="1"/>
</dbReference>
<dbReference type="InterPro" id="IPR003661">
    <property type="entry name" value="HisK_dim/P_dom"/>
</dbReference>
<dbReference type="RefSeq" id="WP_332863536.1">
    <property type="nucleotide sequence ID" value="NZ_JBAFSM010000003.1"/>
</dbReference>
<dbReference type="InterPro" id="IPR004358">
    <property type="entry name" value="Sig_transdc_His_kin-like_C"/>
</dbReference>
<dbReference type="PROSITE" id="PS50109">
    <property type="entry name" value="HIS_KIN"/>
    <property type="match status" value="1"/>
</dbReference>
<dbReference type="InterPro" id="IPR036097">
    <property type="entry name" value="HisK_dim/P_sf"/>
</dbReference>
<dbReference type="InterPro" id="IPR036890">
    <property type="entry name" value="HATPase_C_sf"/>
</dbReference>
<reference evidence="9 10" key="1">
    <citation type="submission" date="2024-01" db="EMBL/GenBank/DDBJ databases">
        <title>Genomic insights into the taxonomy and metabolism of the cyanobacterium Pannus brasiliensis CCIBt3594.</title>
        <authorList>
            <person name="Machado M."/>
            <person name="Botero N.B."/>
            <person name="Andreote A.P.D."/>
            <person name="Feitosa A.M.T."/>
            <person name="Popin R."/>
            <person name="Sivonen K."/>
            <person name="Fiore M.F."/>
        </authorList>
    </citation>
    <scope>NUCLEOTIDE SEQUENCE [LARGE SCALE GENOMIC DNA]</scope>
    <source>
        <strain evidence="9 10">CCIBt3594</strain>
    </source>
</reference>